<dbReference type="InterPro" id="IPR036291">
    <property type="entry name" value="NAD(P)-bd_dom_sf"/>
</dbReference>
<dbReference type="GO" id="GO:0050661">
    <property type="term" value="F:NADP binding"/>
    <property type="evidence" value="ECO:0007669"/>
    <property type="project" value="InterPro"/>
</dbReference>
<dbReference type="GO" id="GO:0008442">
    <property type="term" value="F:3-hydroxyisobutyrate dehydrogenase activity"/>
    <property type="evidence" value="ECO:0007669"/>
    <property type="project" value="UniProtKB-EC"/>
</dbReference>
<evidence type="ECO:0000256" key="1">
    <source>
        <dbReference type="ARBA" id="ARBA00005109"/>
    </source>
</evidence>
<keyword evidence="6" id="KW-0520">NAD</keyword>
<proteinExistence type="inferred from homology"/>
<protein>
    <recommendedName>
        <fullName evidence="3">3-hydroxyisobutyrate dehydrogenase</fullName>
        <ecNumber evidence="3">1.1.1.31</ecNumber>
    </recommendedName>
</protein>
<keyword evidence="5" id="KW-0560">Oxidoreductase</keyword>
<dbReference type="PROSITE" id="PS00895">
    <property type="entry name" value="3_HYDROXYISOBUT_DH"/>
    <property type="match status" value="1"/>
</dbReference>
<sequence>MELHVQTNECYAKVVSTVLHSRNVHATSSNVAILHVEVLSVILPRAGYTLSTKAVNGSALTMVSHCSAKAWQAPDGAVFLQATTLGNGPKGVVKLRCPSKSIAQTCSVSPLISPCRITSSVLNTSIWCVAFMITFASQGVRRVDRNHVMSSNGSEGFHTSFSPPRAPLQTGRTCSSRENSQSASNPTRAAHQTLHQAARADAASVSFLIPPSDRQVSAVMLRPALLRCSQSLRALSTVASKDQVGVIGLGQMGGRMADNLRKHGHKLVVCDPAAANVQRQVDQGGAVAAGTPAEVAEQCDTIVTMLPSTASVESVYLGADGVHEALRGEHLLLDSSTIDPIFTKKLSAELHARGATFVDAPVSGGVAGAQNGTLTFMVGGEPEEFERVKPLLKAMGKNLVHCGGSCT</sequence>
<dbReference type="PANTHER" id="PTHR22981">
    <property type="entry name" value="3-HYDROXYISOBUTYRATE DEHYDROGENASE-RELATED"/>
    <property type="match status" value="1"/>
</dbReference>
<dbReference type="EMBL" id="BSXT01003470">
    <property type="protein sequence ID" value="GMF54275.1"/>
    <property type="molecule type" value="Genomic_DNA"/>
</dbReference>
<dbReference type="FunFam" id="3.40.50.720:FF:000119">
    <property type="entry name" value="3-hydroxyisobutyrate dehydrogenase"/>
    <property type="match status" value="1"/>
</dbReference>
<comment type="catalytic activity">
    <reaction evidence="7">
        <text>3-hydroxy-2-methylpropanoate + NAD(+) = 2-methyl-3-oxopropanoate + NADH + H(+)</text>
        <dbReference type="Rhea" id="RHEA:17681"/>
        <dbReference type="ChEBI" id="CHEBI:11805"/>
        <dbReference type="ChEBI" id="CHEBI:15378"/>
        <dbReference type="ChEBI" id="CHEBI:57540"/>
        <dbReference type="ChEBI" id="CHEBI:57700"/>
        <dbReference type="ChEBI" id="CHEBI:57945"/>
        <dbReference type="EC" id="1.1.1.31"/>
    </reaction>
</comment>
<gene>
    <name evidence="10" type="ORF">Pfra01_002261100</name>
</gene>
<evidence type="ECO:0000256" key="8">
    <source>
        <dbReference type="SAM" id="MobiDB-lite"/>
    </source>
</evidence>
<comment type="similarity">
    <text evidence="2">Belongs to the HIBADH-related family. 3-hydroxyisobutyrate dehydrogenase subfamily.</text>
</comment>
<dbReference type="GO" id="GO:0006574">
    <property type="term" value="P:L-valine catabolic process"/>
    <property type="evidence" value="ECO:0007669"/>
    <property type="project" value="TreeGrafter"/>
</dbReference>
<dbReference type="OrthoDB" id="435038at2759"/>
<dbReference type="InterPro" id="IPR006115">
    <property type="entry name" value="6PGDH_NADP-bd"/>
</dbReference>
<reference evidence="10" key="1">
    <citation type="submission" date="2023-04" db="EMBL/GenBank/DDBJ databases">
        <title>Phytophthora fragariaefolia NBRC 109709.</title>
        <authorList>
            <person name="Ichikawa N."/>
            <person name="Sato H."/>
            <person name="Tonouchi N."/>
        </authorList>
    </citation>
    <scope>NUCLEOTIDE SEQUENCE</scope>
    <source>
        <strain evidence="10">NBRC 109709</strain>
    </source>
</reference>
<feature type="compositionally biased region" description="Polar residues" evidence="8">
    <location>
        <begin position="170"/>
        <end position="187"/>
    </location>
</feature>
<feature type="domain" description="6-phosphogluconate dehydrogenase NADP-binding" evidence="9">
    <location>
        <begin position="243"/>
        <end position="403"/>
    </location>
</feature>
<evidence type="ECO:0000313" key="10">
    <source>
        <dbReference type="EMBL" id="GMF54275.1"/>
    </source>
</evidence>
<evidence type="ECO:0000256" key="4">
    <source>
        <dbReference type="ARBA" id="ARBA00022456"/>
    </source>
</evidence>
<keyword evidence="11" id="KW-1185">Reference proteome</keyword>
<organism evidence="10 11">
    <name type="scientific">Phytophthora fragariaefolia</name>
    <dbReference type="NCBI Taxonomy" id="1490495"/>
    <lineage>
        <taxon>Eukaryota</taxon>
        <taxon>Sar</taxon>
        <taxon>Stramenopiles</taxon>
        <taxon>Oomycota</taxon>
        <taxon>Peronosporomycetes</taxon>
        <taxon>Peronosporales</taxon>
        <taxon>Peronosporaceae</taxon>
        <taxon>Phytophthora</taxon>
    </lineage>
</organism>
<comment type="caution">
    <text evidence="10">The sequence shown here is derived from an EMBL/GenBank/DDBJ whole genome shotgun (WGS) entry which is preliminary data.</text>
</comment>
<dbReference type="InterPro" id="IPR002204">
    <property type="entry name" value="3-OH-isobutyrate_DH-rel_CS"/>
</dbReference>
<name>A0A9W6Y621_9STRA</name>
<dbReference type="Pfam" id="PF03446">
    <property type="entry name" value="NAD_binding_2"/>
    <property type="match status" value="1"/>
</dbReference>
<evidence type="ECO:0000256" key="2">
    <source>
        <dbReference type="ARBA" id="ARBA00006013"/>
    </source>
</evidence>
<evidence type="ECO:0000256" key="5">
    <source>
        <dbReference type="ARBA" id="ARBA00023002"/>
    </source>
</evidence>
<dbReference type="PANTHER" id="PTHR22981:SF7">
    <property type="entry name" value="3-HYDROXYISOBUTYRATE DEHYDROGENASE, MITOCHONDRIAL"/>
    <property type="match status" value="1"/>
</dbReference>
<accession>A0A9W6Y621</accession>
<comment type="pathway">
    <text evidence="1">Amino-acid degradation; L-valine degradation.</text>
</comment>
<dbReference type="AlphaFoldDB" id="A0A9W6Y621"/>
<dbReference type="EC" id="1.1.1.31" evidence="3"/>
<dbReference type="Gene3D" id="3.40.50.720">
    <property type="entry name" value="NAD(P)-binding Rossmann-like Domain"/>
    <property type="match status" value="1"/>
</dbReference>
<evidence type="ECO:0000313" key="11">
    <source>
        <dbReference type="Proteomes" id="UP001165121"/>
    </source>
</evidence>
<evidence type="ECO:0000259" key="9">
    <source>
        <dbReference type="Pfam" id="PF03446"/>
    </source>
</evidence>
<dbReference type="SUPFAM" id="SSF51735">
    <property type="entry name" value="NAD(P)-binding Rossmann-fold domains"/>
    <property type="match status" value="1"/>
</dbReference>
<keyword evidence="4" id="KW-0101">Branched-chain amino acid catabolism</keyword>
<dbReference type="Proteomes" id="UP001165121">
    <property type="component" value="Unassembled WGS sequence"/>
</dbReference>
<evidence type="ECO:0000256" key="6">
    <source>
        <dbReference type="ARBA" id="ARBA00023027"/>
    </source>
</evidence>
<feature type="compositionally biased region" description="Polar residues" evidence="8">
    <location>
        <begin position="151"/>
        <end position="162"/>
    </location>
</feature>
<evidence type="ECO:0000256" key="7">
    <source>
        <dbReference type="ARBA" id="ARBA00049197"/>
    </source>
</evidence>
<evidence type="ECO:0000256" key="3">
    <source>
        <dbReference type="ARBA" id="ARBA00012991"/>
    </source>
</evidence>
<feature type="region of interest" description="Disordered" evidence="8">
    <location>
        <begin position="151"/>
        <end position="192"/>
    </location>
</feature>